<evidence type="ECO:0000256" key="3">
    <source>
        <dbReference type="ARBA" id="ARBA00022833"/>
    </source>
</evidence>
<dbReference type="GO" id="GO:0008270">
    <property type="term" value="F:zinc ion binding"/>
    <property type="evidence" value="ECO:0007669"/>
    <property type="project" value="UniProtKB-KW"/>
</dbReference>
<dbReference type="InterPro" id="IPR036875">
    <property type="entry name" value="Znf_CCHC_sf"/>
</dbReference>
<dbReference type="Gene3D" id="4.10.60.10">
    <property type="entry name" value="Zinc finger, CCHC-type"/>
    <property type="match status" value="1"/>
</dbReference>
<accession>A0A5C7GVW7</accession>
<dbReference type="PANTHER" id="PTHR31973">
    <property type="entry name" value="POLYPROTEIN, PUTATIVE-RELATED"/>
    <property type="match status" value="1"/>
</dbReference>
<dbReference type="InterPro" id="IPR006564">
    <property type="entry name" value="Znf_PMZ"/>
</dbReference>
<dbReference type="Pfam" id="PF04434">
    <property type="entry name" value="SWIM"/>
    <property type="match status" value="1"/>
</dbReference>
<comment type="caution">
    <text evidence="7">The sequence shown here is derived from an EMBL/GenBank/DDBJ whole genome shotgun (WGS) entry which is preliminary data.</text>
</comment>
<dbReference type="SMART" id="SM00343">
    <property type="entry name" value="ZnF_C2HC"/>
    <property type="match status" value="2"/>
</dbReference>
<dbReference type="SMART" id="SM00575">
    <property type="entry name" value="ZnF_PMZ"/>
    <property type="match status" value="1"/>
</dbReference>
<gene>
    <name evidence="7" type="ORF">EZV62_024544</name>
</gene>
<feature type="region of interest" description="Disordered" evidence="5">
    <location>
        <begin position="179"/>
        <end position="252"/>
    </location>
</feature>
<name>A0A5C7GVW7_9ROSI</name>
<feature type="compositionally biased region" description="Pro residues" evidence="5">
    <location>
        <begin position="596"/>
        <end position="609"/>
    </location>
</feature>
<evidence type="ECO:0000259" key="6">
    <source>
        <dbReference type="PROSITE" id="PS50966"/>
    </source>
</evidence>
<evidence type="ECO:0000256" key="1">
    <source>
        <dbReference type="ARBA" id="ARBA00022723"/>
    </source>
</evidence>
<feature type="region of interest" description="Disordered" evidence="5">
    <location>
        <begin position="579"/>
        <end position="643"/>
    </location>
</feature>
<sequence length="643" mass="72018">MMNRDDPGPSLGGKDPTKLVITYGGKWVGNFYEGGETEFLKVHRNLSYDELLTVVQGVANVDLRRFTIELRTLVDTGVRFRPARPKIKDDSDVEMLLCDDQHVPEVYVSAVEKVSAERGHVGVPTVQPIYQTFSQQLAAQFPSGGGSNNVWGSIPTTNPSFDQTMNPIIVEDQTVDEMVEEPNNEDDRSIPEYNPHSEYGLDDFNEDYNGDGGSREGVNDEAAHHHGMDSNPTDGGGCTGFVPPVFAGPSRDTFEDDGVNVANMSKNSFPRPWIIPGASNHCFKLARTEESSSCNRLSKGGMFESKKCLKRALQFYAVKEDFEIHVTRSSTTRYEAGCKDPGWKFQLRAVKMEGGNYWIVRIFERDHSCTIDGLHNRYRQASAWLIGEMLSPKLAVNGRSLKPKEIMTDMQVEYGLRLNYTKAWKAKEHAENNVFGPPDMSYQLLPAYCHELKRVNPGTDGEKDGLVNLSEKTCTCKEFQNDLLPCSHALAAIRFCKKKFVDFCSDFYKTNTWLESYSGLIFSVGHPTEWNTPAEVCSEVVLPPEWRAEAGRPRKIRIPSAGEHGSKTRHCPICKKSGHNRQNCPNPPADQQVNVPDPPIVPPPPPQPPQRRKCKSCKQEGHNIRTCPTRPFDNLTDADNDVE</sequence>
<reference evidence="8" key="1">
    <citation type="journal article" date="2019" name="Gigascience">
        <title>De novo genome assembly of the endangered Acer yangbiense, a plant species with extremely small populations endemic to Yunnan Province, China.</title>
        <authorList>
            <person name="Yang J."/>
            <person name="Wariss H.M."/>
            <person name="Tao L."/>
            <person name="Zhang R."/>
            <person name="Yun Q."/>
            <person name="Hollingsworth P."/>
            <person name="Dao Z."/>
            <person name="Luo G."/>
            <person name="Guo H."/>
            <person name="Ma Y."/>
            <person name="Sun W."/>
        </authorList>
    </citation>
    <scope>NUCLEOTIDE SEQUENCE [LARGE SCALE GENOMIC DNA]</scope>
    <source>
        <strain evidence="8">cv. Malutang</strain>
    </source>
</reference>
<dbReference type="PANTHER" id="PTHR31973:SF195">
    <property type="entry name" value="MUDR FAMILY TRANSPOSASE"/>
    <property type="match status" value="1"/>
</dbReference>
<keyword evidence="8" id="KW-1185">Reference proteome</keyword>
<feature type="compositionally biased region" description="Acidic residues" evidence="5">
    <location>
        <begin position="200"/>
        <end position="209"/>
    </location>
</feature>
<dbReference type="InterPro" id="IPR007527">
    <property type="entry name" value="Znf_SWIM"/>
</dbReference>
<evidence type="ECO:0000313" key="8">
    <source>
        <dbReference type="Proteomes" id="UP000323000"/>
    </source>
</evidence>
<feature type="domain" description="SWIM-type" evidence="6">
    <location>
        <begin position="465"/>
        <end position="497"/>
    </location>
</feature>
<evidence type="ECO:0000256" key="4">
    <source>
        <dbReference type="PROSITE-ProRule" id="PRU00325"/>
    </source>
</evidence>
<dbReference type="Proteomes" id="UP000323000">
    <property type="component" value="Chromosome 12"/>
</dbReference>
<protein>
    <recommendedName>
        <fullName evidence="6">SWIM-type domain-containing protein</fullName>
    </recommendedName>
</protein>
<evidence type="ECO:0000256" key="5">
    <source>
        <dbReference type="SAM" id="MobiDB-lite"/>
    </source>
</evidence>
<organism evidence="7 8">
    <name type="scientific">Acer yangbiense</name>
    <dbReference type="NCBI Taxonomy" id="1000413"/>
    <lineage>
        <taxon>Eukaryota</taxon>
        <taxon>Viridiplantae</taxon>
        <taxon>Streptophyta</taxon>
        <taxon>Embryophyta</taxon>
        <taxon>Tracheophyta</taxon>
        <taxon>Spermatophyta</taxon>
        <taxon>Magnoliopsida</taxon>
        <taxon>eudicotyledons</taxon>
        <taxon>Gunneridae</taxon>
        <taxon>Pentapetalae</taxon>
        <taxon>rosids</taxon>
        <taxon>malvids</taxon>
        <taxon>Sapindales</taxon>
        <taxon>Sapindaceae</taxon>
        <taxon>Hippocastanoideae</taxon>
        <taxon>Acereae</taxon>
        <taxon>Acer</taxon>
    </lineage>
</organism>
<evidence type="ECO:0000313" key="7">
    <source>
        <dbReference type="EMBL" id="TXG48669.1"/>
    </source>
</evidence>
<keyword evidence="1" id="KW-0479">Metal-binding</keyword>
<feature type="compositionally biased region" description="Basic and acidic residues" evidence="5">
    <location>
        <begin position="213"/>
        <end position="228"/>
    </location>
</feature>
<dbReference type="SUPFAM" id="SSF57756">
    <property type="entry name" value="Retrovirus zinc finger-like domains"/>
    <property type="match status" value="1"/>
</dbReference>
<proteinExistence type="predicted"/>
<keyword evidence="2 4" id="KW-0863">Zinc-finger</keyword>
<dbReference type="PROSITE" id="PS50966">
    <property type="entry name" value="ZF_SWIM"/>
    <property type="match status" value="1"/>
</dbReference>
<dbReference type="GO" id="GO:0003676">
    <property type="term" value="F:nucleic acid binding"/>
    <property type="evidence" value="ECO:0007669"/>
    <property type="project" value="InterPro"/>
</dbReference>
<dbReference type="AlphaFoldDB" id="A0A5C7GVW7"/>
<dbReference type="InterPro" id="IPR001878">
    <property type="entry name" value="Znf_CCHC"/>
</dbReference>
<evidence type="ECO:0000256" key="2">
    <source>
        <dbReference type="ARBA" id="ARBA00022771"/>
    </source>
</evidence>
<dbReference type="OrthoDB" id="1101158at2759"/>
<keyword evidence="3" id="KW-0862">Zinc</keyword>
<dbReference type="EMBL" id="VAHF01000012">
    <property type="protein sequence ID" value="TXG48669.1"/>
    <property type="molecule type" value="Genomic_DNA"/>
</dbReference>